<keyword evidence="2" id="KW-0238">DNA-binding</keyword>
<evidence type="ECO:0000259" key="4">
    <source>
        <dbReference type="PROSITE" id="PS50949"/>
    </source>
</evidence>
<keyword evidence="1" id="KW-0805">Transcription regulation</keyword>
<keyword evidence="6" id="KW-1185">Reference proteome</keyword>
<accession>A0A4Q2KHE7</accession>
<dbReference type="OrthoDB" id="9801546at2"/>
<dbReference type="SUPFAM" id="SSF46785">
    <property type="entry name" value="Winged helix' DNA-binding domain"/>
    <property type="match status" value="1"/>
</dbReference>
<gene>
    <name evidence="5" type="ORF">ESZ91_08395</name>
</gene>
<evidence type="ECO:0000256" key="3">
    <source>
        <dbReference type="ARBA" id="ARBA00023163"/>
    </source>
</evidence>
<dbReference type="PANTHER" id="PTHR38445:SF7">
    <property type="entry name" value="GNTR-FAMILY TRANSCRIPTIONAL REGULATOR"/>
    <property type="match status" value="1"/>
</dbReference>
<organism evidence="5 6">
    <name type="scientific">Candidatus Borkfalkia ceftriaxoniphila</name>
    <dbReference type="NCBI Taxonomy" id="2508949"/>
    <lineage>
        <taxon>Bacteria</taxon>
        <taxon>Bacillati</taxon>
        <taxon>Bacillota</taxon>
        <taxon>Clostridia</taxon>
        <taxon>Christensenellales</taxon>
        <taxon>Christensenellaceae</taxon>
        <taxon>Candidatus Borkfalkia</taxon>
    </lineage>
</organism>
<dbReference type="EMBL" id="SDOZ01000002">
    <property type="protein sequence ID" value="RXZ62401.1"/>
    <property type="molecule type" value="Genomic_DNA"/>
</dbReference>
<dbReference type="PANTHER" id="PTHR38445">
    <property type="entry name" value="HTH-TYPE TRANSCRIPTIONAL REPRESSOR YTRA"/>
    <property type="match status" value="1"/>
</dbReference>
<sequence>MDIIISNASEKPIYDQIYSQVKSAIMKGVLKEGDALPSIRALARDLKISVITTKRAFDDLERDGFIHSVQGKGSFVAPSNPQMLKEEILREIEAALSKAYELSRACGVSKAELAEMLRVVAEEV</sequence>
<evidence type="ECO:0000313" key="6">
    <source>
        <dbReference type="Proteomes" id="UP000291269"/>
    </source>
</evidence>
<dbReference type="InterPro" id="IPR000524">
    <property type="entry name" value="Tscrpt_reg_HTH_GntR"/>
</dbReference>
<dbReference type="Proteomes" id="UP000291269">
    <property type="component" value="Unassembled WGS sequence"/>
</dbReference>
<evidence type="ECO:0000256" key="2">
    <source>
        <dbReference type="ARBA" id="ARBA00023125"/>
    </source>
</evidence>
<protein>
    <submittedName>
        <fullName evidence="5">GntR family transcriptional regulator</fullName>
    </submittedName>
</protein>
<dbReference type="GO" id="GO:0003677">
    <property type="term" value="F:DNA binding"/>
    <property type="evidence" value="ECO:0007669"/>
    <property type="project" value="UniProtKB-KW"/>
</dbReference>
<dbReference type="CDD" id="cd07377">
    <property type="entry name" value="WHTH_GntR"/>
    <property type="match status" value="1"/>
</dbReference>
<evidence type="ECO:0000313" key="5">
    <source>
        <dbReference type="EMBL" id="RXZ62401.1"/>
    </source>
</evidence>
<dbReference type="SMART" id="SM00345">
    <property type="entry name" value="HTH_GNTR"/>
    <property type="match status" value="1"/>
</dbReference>
<dbReference type="InterPro" id="IPR036388">
    <property type="entry name" value="WH-like_DNA-bd_sf"/>
</dbReference>
<dbReference type="AlphaFoldDB" id="A0A4Q2KHE7"/>
<dbReference type="GO" id="GO:0003700">
    <property type="term" value="F:DNA-binding transcription factor activity"/>
    <property type="evidence" value="ECO:0007669"/>
    <property type="project" value="InterPro"/>
</dbReference>
<keyword evidence="3" id="KW-0804">Transcription</keyword>
<feature type="domain" description="HTH gntR-type" evidence="4">
    <location>
        <begin position="11"/>
        <end position="79"/>
    </location>
</feature>
<dbReference type="PROSITE" id="PS50949">
    <property type="entry name" value="HTH_GNTR"/>
    <property type="match status" value="1"/>
</dbReference>
<dbReference type="InterPro" id="IPR036390">
    <property type="entry name" value="WH_DNA-bd_sf"/>
</dbReference>
<proteinExistence type="predicted"/>
<evidence type="ECO:0000256" key="1">
    <source>
        <dbReference type="ARBA" id="ARBA00023015"/>
    </source>
</evidence>
<comment type="caution">
    <text evidence="5">The sequence shown here is derived from an EMBL/GenBank/DDBJ whole genome shotgun (WGS) entry which is preliminary data.</text>
</comment>
<reference evidence="5 6" key="1">
    <citation type="journal article" date="2019" name="Gut">
        <title>Antibiotics-induced monodominance of a novel gut bacterial order.</title>
        <authorList>
            <person name="Hildebrand F."/>
            <person name="Moitinho-Silva L."/>
            <person name="Blasche S."/>
            <person name="Jahn M.T."/>
            <person name="Gossmann T.I."/>
            <person name="Heuerta-Cepas J."/>
            <person name="Hercog R."/>
            <person name="Luetge M."/>
            <person name="Bahram M."/>
            <person name="Pryszlak A."/>
            <person name="Alves R.J."/>
            <person name="Waszak S.M."/>
            <person name="Zhu A."/>
            <person name="Ye L."/>
            <person name="Costea P.I."/>
            <person name="Aalvink S."/>
            <person name="Belzer C."/>
            <person name="Forslund S.K."/>
            <person name="Sunagawa S."/>
            <person name="Hentschel U."/>
            <person name="Merten C."/>
            <person name="Patil K.R."/>
            <person name="Benes V."/>
            <person name="Bork P."/>
        </authorList>
    </citation>
    <scope>NUCLEOTIDE SEQUENCE [LARGE SCALE GENOMIC DNA]</scope>
    <source>
        <strain evidence="5 6">HDS1380</strain>
    </source>
</reference>
<name>A0A4Q2KHE7_9FIRM</name>
<dbReference type="Gene3D" id="1.10.10.10">
    <property type="entry name" value="Winged helix-like DNA-binding domain superfamily/Winged helix DNA-binding domain"/>
    <property type="match status" value="1"/>
</dbReference>
<dbReference type="Pfam" id="PF00392">
    <property type="entry name" value="GntR"/>
    <property type="match status" value="1"/>
</dbReference>
<dbReference type="RefSeq" id="WP_129226112.1">
    <property type="nucleotide sequence ID" value="NZ_SDOZ01000002.1"/>
</dbReference>